<evidence type="ECO:0000313" key="3">
    <source>
        <dbReference type="Proteomes" id="UP000319499"/>
    </source>
</evidence>
<dbReference type="RefSeq" id="WP_146263178.1">
    <property type="nucleotide sequence ID" value="NZ_SELG01000042.1"/>
</dbReference>
<keyword evidence="3" id="KW-1185">Reference proteome</keyword>
<name>A0A563D980_9FLAO</name>
<dbReference type="PANTHER" id="PTHR11803:SF58">
    <property type="entry name" value="PROTEIN HMF1-RELATED"/>
    <property type="match status" value="1"/>
</dbReference>
<protein>
    <submittedName>
        <fullName evidence="2">RidA family protein</fullName>
    </submittedName>
</protein>
<evidence type="ECO:0000256" key="1">
    <source>
        <dbReference type="ARBA" id="ARBA00010552"/>
    </source>
</evidence>
<dbReference type="EMBL" id="SELH01000025">
    <property type="protein sequence ID" value="TWP26750.1"/>
    <property type="molecule type" value="Genomic_DNA"/>
</dbReference>
<dbReference type="GO" id="GO:0019239">
    <property type="term" value="F:deaminase activity"/>
    <property type="evidence" value="ECO:0007669"/>
    <property type="project" value="TreeGrafter"/>
</dbReference>
<gene>
    <name evidence="2" type="ORF">ETU09_09315</name>
</gene>
<evidence type="ECO:0000313" key="2">
    <source>
        <dbReference type="EMBL" id="TWP26750.1"/>
    </source>
</evidence>
<dbReference type="FunFam" id="3.30.1330.40:FF:000001">
    <property type="entry name" value="L-PSP family endoribonuclease"/>
    <property type="match status" value="1"/>
</dbReference>
<comment type="caution">
    <text evidence="2">The sequence shown here is derived from an EMBL/GenBank/DDBJ whole genome shotgun (WGS) entry which is preliminary data.</text>
</comment>
<dbReference type="Gene3D" id="3.30.1330.40">
    <property type="entry name" value="RutC-like"/>
    <property type="match status" value="1"/>
</dbReference>
<dbReference type="InterPro" id="IPR006056">
    <property type="entry name" value="RidA"/>
</dbReference>
<dbReference type="InterPro" id="IPR035959">
    <property type="entry name" value="RutC-like_sf"/>
</dbReference>
<dbReference type="AlphaFoldDB" id="A0A563D980"/>
<reference evidence="2 3" key="1">
    <citation type="submission" date="2019-02" db="EMBL/GenBank/DDBJ databases">
        <title>Apibacter muscae sp. nov.: a novel member of the house fly microbiota.</title>
        <authorList>
            <person name="Park R."/>
        </authorList>
    </citation>
    <scope>NUCLEOTIDE SEQUENCE [LARGE SCALE GENOMIC DNA]</scope>
    <source>
        <strain evidence="2 3">AL1</strain>
    </source>
</reference>
<dbReference type="InterPro" id="IPR006175">
    <property type="entry name" value="YjgF/YER057c/UK114"/>
</dbReference>
<dbReference type="Proteomes" id="UP000319499">
    <property type="component" value="Unassembled WGS sequence"/>
</dbReference>
<dbReference type="Pfam" id="PF01042">
    <property type="entry name" value="Ribonuc_L-PSP"/>
    <property type="match status" value="1"/>
</dbReference>
<accession>A0A563D980</accession>
<dbReference type="GO" id="GO:0005829">
    <property type="term" value="C:cytosol"/>
    <property type="evidence" value="ECO:0007669"/>
    <property type="project" value="TreeGrafter"/>
</dbReference>
<proteinExistence type="inferred from homology"/>
<dbReference type="OrthoDB" id="9803101at2"/>
<dbReference type="CDD" id="cd00448">
    <property type="entry name" value="YjgF_YER057c_UK114_family"/>
    <property type="match status" value="1"/>
</dbReference>
<sequence>MAKQIIKTEQAPKAIGPYSQAVKVDNLLFISGQIPVHPTTNSIPITIEEQTHQVMINIEAILLEAQLNWDNVIKSTIYLTDMNDFTKVNDIYASYFSSFYPARECVQVVALPKNVSVEISVIASEEK</sequence>
<dbReference type="SUPFAM" id="SSF55298">
    <property type="entry name" value="YjgF-like"/>
    <property type="match status" value="1"/>
</dbReference>
<organism evidence="2 3">
    <name type="scientific">Apibacter muscae</name>
    <dbReference type="NCBI Taxonomy" id="2509004"/>
    <lineage>
        <taxon>Bacteria</taxon>
        <taxon>Pseudomonadati</taxon>
        <taxon>Bacteroidota</taxon>
        <taxon>Flavobacteriia</taxon>
        <taxon>Flavobacteriales</taxon>
        <taxon>Weeksellaceae</taxon>
        <taxon>Apibacter</taxon>
    </lineage>
</organism>
<dbReference type="NCBIfam" id="TIGR00004">
    <property type="entry name" value="Rid family detoxifying hydrolase"/>
    <property type="match status" value="1"/>
</dbReference>
<dbReference type="PANTHER" id="PTHR11803">
    <property type="entry name" value="2-IMINOBUTANOATE/2-IMINOPROPANOATE DEAMINASE RIDA"/>
    <property type="match status" value="1"/>
</dbReference>
<comment type="similarity">
    <text evidence="1">Belongs to the RutC family.</text>
</comment>